<dbReference type="InterPro" id="IPR010177">
    <property type="entry name" value="Paired_CXXCH_1"/>
</dbReference>
<dbReference type="SUPFAM" id="SSF48452">
    <property type="entry name" value="TPR-like"/>
    <property type="match status" value="1"/>
</dbReference>
<dbReference type="SMART" id="SM00028">
    <property type="entry name" value="TPR"/>
    <property type="match status" value="3"/>
</dbReference>
<dbReference type="InterPro" id="IPR051829">
    <property type="entry name" value="Multiheme_Cytochr_ET"/>
</dbReference>
<protein>
    <recommendedName>
        <fullName evidence="7">Tetratricopeptide repeat protein</fullName>
    </recommendedName>
</protein>
<dbReference type="Pfam" id="PF09699">
    <property type="entry name" value="Paired_CXXCH_1"/>
    <property type="match status" value="1"/>
</dbReference>
<dbReference type="InterPro" id="IPR019734">
    <property type="entry name" value="TPR_rpt"/>
</dbReference>
<dbReference type="Proteomes" id="UP000709336">
    <property type="component" value="Unassembled WGS sequence"/>
</dbReference>
<dbReference type="InterPro" id="IPR011990">
    <property type="entry name" value="TPR-like_helical_dom_sf"/>
</dbReference>
<keyword evidence="1" id="KW-0732">Signal</keyword>
<dbReference type="CDD" id="cd08168">
    <property type="entry name" value="Cytochrom_C3"/>
    <property type="match status" value="1"/>
</dbReference>
<proteinExistence type="predicted"/>
<evidence type="ECO:0000313" key="5">
    <source>
        <dbReference type="EMBL" id="NMH61496.1"/>
    </source>
</evidence>
<comment type="caution">
    <text evidence="5">The sequence shown here is derived from an EMBL/GenBank/DDBJ whole genome shotgun (WGS) entry which is preliminary data.</text>
</comment>
<organism evidence="5 6">
    <name type="scientific">Alteromonas ponticola</name>
    <dbReference type="NCBI Taxonomy" id="2720613"/>
    <lineage>
        <taxon>Bacteria</taxon>
        <taxon>Pseudomonadati</taxon>
        <taxon>Pseudomonadota</taxon>
        <taxon>Gammaproteobacteria</taxon>
        <taxon>Alteromonadales</taxon>
        <taxon>Alteromonadaceae</taxon>
        <taxon>Alteromonas/Salinimonas group</taxon>
        <taxon>Alteromonas</taxon>
    </lineage>
</organism>
<accession>A0ABX1R6E4</accession>
<dbReference type="Gene3D" id="1.25.40.10">
    <property type="entry name" value="Tetratricopeptide repeat domain"/>
    <property type="match status" value="1"/>
</dbReference>
<evidence type="ECO:0000313" key="6">
    <source>
        <dbReference type="Proteomes" id="UP000709336"/>
    </source>
</evidence>
<feature type="domain" description="Cytochrome c-552/4" evidence="4">
    <location>
        <begin position="24"/>
        <end position="51"/>
    </location>
</feature>
<evidence type="ECO:0008006" key="7">
    <source>
        <dbReference type="Google" id="ProtNLM"/>
    </source>
</evidence>
<feature type="repeat" description="TPR" evidence="2">
    <location>
        <begin position="624"/>
        <end position="657"/>
    </location>
</feature>
<dbReference type="PANTHER" id="PTHR35038:SF8">
    <property type="entry name" value="C-TYPE POLYHEME CYTOCHROME OMCC"/>
    <property type="match status" value="1"/>
</dbReference>
<dbReference type="Pfam" id="PF13435">
    <property type="entry name" value="Cytochrome_C554"/>
    <property type="match status" value="2"/>
</dbReference>
<dbReference type="Gene3D" id="1.10.1130.10">
    <property type="entry name" value="Flavocytochrome C3, Chain A"/>
    <property type="match status" value="2"/>
</dbReference>
<keyword evidence="6" id="KW-1185">Reference proteome</keyword>
<dbReference type="InterPro" id="IPR023155">
    <property type="entry name" value="Cyt_c-552/4"/>
</dbReference>
<dbReference type="PANTHER" id="PTHR35038">
    <property type="entry name" value="DISSIMILATORY SULFITE REDUCTASE SIRA"/>
    <property type="match status" value="1"/>
</dbReference>
<evidence type="ECO:0000256" key="1">
    <source>
        <dbReference type="ARBA" id="ARBA00022729"/>
    </source>
</evidence>
<dbReference type="Pfam" id="PF13181">
    <property type="entry name" value="TPR_8"/>
    <property type="match status" value="1"/>
</dbReference>
<reference evidence="5 6" key="1">
    <citation type="submission" date="2020-03" db="EMBL/GenBank/DDBJ databases">
        <title>Alteromonas ponticola sp. nov., isolated from seawater.</title>
        <authorList>
            <person name="Yoon J.-H."/>
            <person name="Kim Y.-O."/>
        </authorList>
    </citation>
    <scope>NUCLEOTIDE SEQUENCE [LARGE SCALE GENOMIC DNA]</scope>
    <source>
        <strain evidence="5 6">MYP5</strain>
    </source>
</reference>
<dbReference type="EMBL" id="JAATNW010000010">
    <property type="protein sequence ID" value="NMH61496.1"/>
    <property type="molecule type" value="Genomic_DNA"/>
</dbReference>
<gene>
    <name evidence="5" type="ORF">HCJ96_15810</name>
</gene>
<name>A0ABX1R6E4_9ALTE</name>
<evidence type="ECO:0000256" key="2">
    <source>
        <dbReference type="PROSITE-ProRule" id="PRU00339"/>
    </source>
</evidence>
<dbReference type="PROSITE" id="PS50005">
    <property type="entry name" value="TPR"/>
    <property type="match status" value="1"/>
</dbReference>
<dbReference type="SUPFAM" id="SSF48695">
    <property type="entry name" value="Multiheme cytochromes"/>
    <property type="match status" value="1"/>
</dbReference>
<sequence length="720" mass="82258">MSSVFRRLAILFIIWSGIVTGTQQCVDCHAEAVSDWQTSDHAKAMATATEQTVLGDFSNQSVNHYSQTARFYKKDDEYFIQFDEGGTITQYRVSYTFGHYPLQQYLIETESGRLQVFPFAWDSRPEQEGGQRWYPIYAEEDVTPQDRLHWLQPLQNWNGMCADCHSDGLKRNYTAGKDQFDTKWDNINVGCQSCHSTMSSTHYREKTSDRSDRSLGMTANELDGLGKWLLNDTEKVAHWKGEARDNRFMQNCFACHSLRSPLTDGFEADKPFLDQFSPILLSQPFYHADGQISEEVYVYGSFLQSKMFREGVNCLDCHDKHTMQVKTDTNGLCLQCHNSNEYQTSSHLNHPIESEGAQCVNCHMPENTYMGVDSRRDHSFKVPRPELTKELGVPNACNGCHQDESVNWAIEKVAKMYGHKNPFSSNEKAYIRLQHGEMLTAEQHLAIINDESLNEIYRASTIALLPNSFRTLNDSDIKEWVTSELPLIRLATAQIGNLLPVEQRLKTYRQLITDEYKAIRVEAVRHLVGVEGIELASIKSAFDEMMTANEINLWRGEGALNMSLIQMQMQQYSAAIQSLRHAIDVDPYFDVAYINLADIYRAVGAIQQEQQILEQGLDAVPGSATLHYSFAMFRIRQGQKQAAVDLLAKAIKLEPHNVQFAYVYFIALDDVGKTRQALAMLKMTLNKYQNNQTLIELGLSLARKLNDRKTYNELIKLLRH</sequence>
<dbReference type="RefSeq" id="WP_169212058.1">
    <property type="nucleotide sequence ID" value="NZ_JAATNW010000010.1"/>
</dbReference>
<feature type="domain" description="Doubled CXXCH motif" evidence="3">
    <location>
        <begin position="308"/>
        <end position="340"/>
    </location>
</feature>
<evidence type="ECO:0000259" key="4">
    <source>
        <dbReference type="Pfam" id="PF13435"/>
    </source>
</evidence>
<dbReference type="InterPro" id="IPR036280">
    <property type="entry name" value="Multihaem_cyt_sf"/>
</dbReference>
<keyword evidence="2" id="KW-0802">TPR repeat</keyword>
<evidence type="ECO:0000259" key="3">
    <source>
        <dbReference type="Pfam" id="PF09699"/>
    </source>
</evidence>
<feature type="domain" description="Cytochrome c-552/4" evidence="4">
    <location>
        <begin position="158"/>
        <end position="196"/>
    </location>
</feature>